<comment type="function">
    <text evidence="7">Single strand-specific metallo-endoribonuclease involved in late-stage 70S ribosome quality control and in maturation of the 3' terminus of the 16S rRNA.</text>
</comment>
<dbReference type="InterPro" id="IPR002036">
    <property type="entry name" value="YbeY"/>
</dbReference>
<dbReference type="InterPro" id="IPR023091">
    <property type="entry name" value="MetalPrtase_cat_dom_sf_prd"/>
</dbReference>
<evidence type="ECO:0000313" key="9">
    <source>
        <dbReference type="EMBL" id="OXT02880.1"/>
    </source>
</evidence>
<dbReference type="PANTHER" id="PTHR46986">
    <property type="entry name" value="ENDORIBONUCLEASE YBEY, CHLOROPLASTIC"/>
    <property type="match status" value="1"/>
</dbReference>
<sequence>MPEPTRLPADDEHPPSPASGGIDLLLSIDSDGWGQPDRREALAARAVAAVMRETRLQTAAGSCELSIVLTDNEAVHALNRQWRGKDRPTNVLSFPAFDLMPGEALPPMLGDIVIAHGVVAKEATEAGRTFDDHLTHLVVHGFLHLAGWDHETDQDADAMEGLETAILEGLGIADPYRTGLDKRDDDGGFSERT</sequence>
<dbReference type="EMBL" id="NBYO01000001">
    <property type="protein sequence ID" value="OXT02880.1"/>
    <property type="molecule type" value="Genomic_DNA"/>
</dbReference>
<dbReference type="SUPFAM" id="SSF55486">
    <property type="entry name" value="Metalloproteases ('zincins'), catalytic domain"/>
    <property type="match status" value="1"/>
</dbReference>
<dbReference type="PROSITE" id="PS01306">
    <property type="entry name" value="UPF0054"/>
    <property type="match status" value="1"/>
</dbReference>
<feature type="region of interest" description="Disordered" evidence="8">
    <location>
        <begin position="1"/>
        <end position="21"/>
    </location>
</feature>
<keyword evidence="2 7" id="KW-0540">Nuclease</keyword>
<dbReference type="InterPro" id="IPR020549">
    <property type="entry name" value="YbeY_CS"/>
</dbReference>
<evidence type="ECO:0000256" key="6">
    <source>
        <dbReference type="ARBA" id="ARBA00022833"/>
    </source>
</evidence>
<keyword evidence="7" id="KW-0698">rRNA processing</keyword>
<dbReference type="Proteomes" id="UP000215405">
    <property type="component" value="Unassembled WGS sequence"/>
</dbReference>
<accession>A0A231V400</accession>
<evidence type="ECO:0000256" key="2">
    <source>
        <dbReference type="ARBA" id="ARBA00022722"/>
    </source>
</evidence>
<evidence type="ECO:0000256" key="3">
    <source>
        <dbReference type="ARBA" id="ARBA00022723"/>
    </source>
</evidence>
<keyword evidence="7" id="KW-0690">Ribosome biogenesis</keyword>
<dbReference type="GO" id="GO:0006364">
    <property type="term" value="P:rRNA processing"/>
    <property type="evidence" value="ECO:0007669"/>
    <property type="project" value="UniProtKB-UniRule"/>
</dbReference>
<dbReference type="GO" id="GO:0005737">
    <property type="term" value="C:cytoplasm"/>
    <property type="evidence" value="ECO:0007669"/>
    <property type="project" value="UniProtKB-SubCell"/>
</dbReference>
<keyword evidence="7" id="KW-0963">Cytoplasm</keyword>
<keyword evidence="4 7" id="KW-0255">Endonuclease</keyword>
<feature type="binding site" evidence="7">
    <location>
        <position position="150"/>
    </location>
    <ligand>
        <name>Zn(2+)</name>
        <dbReference type="ChEBI" id="CHEBI:29105"/>
        <note>catalytic</note>
    </ligand>
</feature>
<dbReference type="GO" id="GO:0004222">
    <property type="term" value="F:metalloendopeptidase activity"/>
    <property type="evidence" value="ECO:0007669"/>
    <property type="project" value="InterPro"/>
</dbReference>
<keyword evidence="10" id="KW-1185">Reference proteome</keyword>
<keyword evidence="3 7" id="KW-0479">Metal-binding</keyword>
<dbReference type="PANTHER" id="PTHR46986:SF1">
    <property type="entry name" value="ENDORIBONUCLEASE YBEY, CHLOROPLASTIC"/>
    <property type="match status" value="1"/>
</dbReference>
<keyword evidence="6 7" id="KW-0862">Zinc</keyword>
<comment type="similarity">
    <text evidence="1 7">Belongs to the endoribonuclease YbeY family.</text>
</comment>
<comment type="caution">
    <text evidence="9">The sequence shown here is derived from an EMBL/GenBank/DDBJ whole genome shotgun (WGS) entry which is preliminary data.</text>
</comment>
<keyword evidence="5 7" id="KW-0378">Hydrolase</keyword>
<dbReference type="GO" id="GO:0008270">
    <property type="term" value="F:zinc ion binding"/>
    <property type="evidence" value="ECO:0007669"/>
    <property type="project" value="UniProtKB-UniRule"/>
</dbReference>
<protein>
    <recommendedName>
        <fullName evidence="7">Endoribonuclease YbeY</fullName>
        <ecNumber evidence="7">3.1.-.-</ecNumber>
    </recommendedName>
</protein>
<dbReference type="HAMAP" id="MF_00009">
    <property type="entry name" value="Endoribonucl_YbeY"/>
    <property type="match status" value="1"/>
</dbReference>
<organism evidence="9 10">
    <name type="scientific">Notoacmeibacter marinus</name>
    <dbReference type="NCBI Taxonomy" id="1876515"/>
    <lineage>
        <taxon>Bacteria</taxon>
        <taxon>Pseudomonadati</taxon>
        <taxon>Pseudomonadota</taxon>
        <taxon>Alphaproteobacteria</taxon>
        <taxon>Hyphomicrobiales</taxon>
        <taxon>Notoacmeibacteraceae</taxon>
        <taxon>Notoacmeibacter</taxon>
    </lineage>
</organism>
<evidence type="ECO:0000256" key="7">
    <source>
        <dbReference type="HAMAP-Rule" id="MF_00009"/>
    </source>
</evidence>
<evidence type="ECO:0000256" key="8">
    <source>
        <dbReference type="SAM" id="MobiDB-lite"/>
    </source>
</evidence>
<dbReference type="Gene3D" id="3.40.390.30">
    <property type="entry name" value="Metalloproteases ('zincins'), catalytic domain"/>
    <property type="match status" value="1"/>
</dbReference>
<dbReference type="EC" id="3.1.-.-" evidence="7"/>
<reference evidence="10" key="1">
    <citation type="journal article" date="2017" name="Int. J. Syst. Evol. Microbiol.">
        <title>Notoacmeibacter marinus gen. nov., sp. nov., isolated from the gut of a limpet and proposal of Notoacmeibacteraceae fam. nov. in the order Rhizobiales of the class Alphaproteobacteria.</title>
        <authorList>
            <person name="Huang Z."/>
            <person name="Guo F."/>
            <person name="Lai Q."/>
        </authorList>
    </citation>
    <scope>NUCLEOTIDE SEQUENCE [LARGE SCALE GENOMIC DNA]</scope>
    <source>
        <strain evidence="10">XMTR2A4</strain>
    </source>
</reference>
<gene>
    <name evidence="7" type="primary">ybeY</name>
    <name evidence="9" type="ORF">B7H23_02520</name>
</gene>
<evidence type="ECO:0000313" key="10">
    <source>
        <dbReference type="Proteomes" id="UP000215405"/>
    </source>
</evidence>
<feature type="binding site" evidence="7">
    <location>
        <position position="140"/>
    </location>
    <ligand>
        <name>Zn(2+)</name>
        <dbReference type="ChEBI" id="CHEBI:29105"/>
        <note>catalytic</note>
    </ligand>
</feature>
<dbReference type="GO" id="GO:0004521">
    <property type="term" value="F:RNA endonuclease activity"/>
    <property type="evidence" value="ECO:0007669"/>
    <property type="project" value="UniProtKB-UniRule"/>
</dbReference>
<evidence type="ECO:0000256" key="4">
    <source>
        <dbReference type="ARBA" id="ARBA00022759"/>
    </source>
</evidence>
<evidence type="ECO:0000256" key="5">
    <source>
        <dbReference type="ARBA" id="ARBA00022801"/>
    </source>
</evidence>
<name>A0A231V400_9HYPH</name>
<proteinExistence type="inferred from homology"/>
<dbReference type="NCBIfam" id="TIGR00043">
    <property type="entry name" value="rRNA maturation RNase YbeY"/>
    <property type="match status" value="1"/>
</dbReference>
<comment type="cofactor">
    <cofactor evidence="7">
        <name>Zn(2+)</name>
        <dbReference type="ChEBI" id="CHEBI:29105"/>
    </cofactor>
    <text evidence="7">Binds 1 zinc ion.</text>
</comment>
<dbReference type="AlphaFoldDB" id="A0A231V400"/>
<dbReference type="Pfam" id="PF02130">
    <property type="entry name" value="YbeY"/>
    <property type="match status" value="1"/>
</dbReference>
<dbReference type="RefSeq" id="WP_094076826.1">
    <property type="nucleotide sequence ID" value="NZ_NBYO01000001.1"/>
</dbReference>
<evidence type="ECO:0000256" key="1">
    <source>
        <dbReference type="ARBA" id="ARBA00010875"/>
    </source>
</evidence>
<feature type="binding site" evidence="7">
    <location>
        <position position="144"/>
    </location>
    <ligand>
        <name>Zn(2+)</name>
        <dbReference type="ChEBI" id="CHEBI:29105"/>
        <note>catalytic</note>
    </ligand>
</feature>
<comment type="subcellular location">
    <subcellularLocation>
        <location evidence="7">Cytoplasm</location>
    </subcellularLocation>
</comment>